<proteinExistence type="predicted"/>
<reference evidence="2" key="1">
    <citation type="submission" date="2018-04" db="EMBL/GenBank/DDBJ databases">
        <title>Whole genome sequencing of Hypsizygus marmoreus.</title>
        <authorList>
            <person name="Choi I.-G."/>
            <person name="Min B."/>
            <person name="Kim J.-G."/>
            <person name="Kim S."/>
            <person name="Oh Y.-L."/>
            <person name="Kong W.-S."/>
            <person name="Park H."/>
            <person name="Jeong J."/>
            <person name="Song E.-S."/>
        </authorList>
    </citation>
    <scope>NUCLEOTIDE SEQUENCE [LARGE SCALE GENOMIC DNA]</scope>
    <source>
        <strain evidence="2">51987-8</strain>
    </source>
</reference>
<dbReference type="PANTHER" id="PTHR36223">
    <property type="entry name" value="BETA-LACTAMASE-TYPE TRANSPEPTIDASE FOLD DOMAIN CONTAINING PROTEIN"/>
    <property type="match status" value="1"/>
</dbReference>
<keyword evidence="3" id="KW-1185">Reference proteome</keyword>
<sequence length="276" mass="30725">MGFLEFDTISAFISVDGQAQEVYAVEALQTNAISCWIASEPGKKFAVKWHNALRAFPLEGVVTIDGVLCADNILLDVISYPTRANDICVSYTQTSCLSRRDFMFSPIEVTDDDAYLHTVHQAHNFGTITLELWRYQPTNVVAQPVIRPAVLEGRILHEKSKKAGAHHVKYSDEYFSPAPVVNVVSGFRVGTSPYVTFTFKYRPMAMLMANGIVPRPLAPPATNPVKFDAEVIATIRALETQLQELRQKVGLDDETPQPLPASRRVKMEPELPGMLF</sequence>
<dbReference type="InParanoid" id="A0A369JJ18"/>
<organism evidence="2 3">
    <name type="scientific">Hypsizygus marmoreus</name>
    <name type="common">White beech mushroom</name>
    <name type="synonym">Agaricus marmoreus</name>
    <dbReference type="NCBI Taxonomy" id="39966"/>
    <lineage>
        <taxon>Eukaryota</taxon>
        <taxon>Fungi</taxon>
        <taxon>Dikarya</taxon>
        <taxon>Basidiomycota</taxon>
        <taxon>Agaricomycotina</taxon>
        <taxon>Agaricomycetes</taxon>
        <taxon>Agaricomycetidae</taxon>
        <taxon>Agaricales</taxon>
        <taxon>Tricholomatineae</taxon>
        <taxon>Lyophyllaceae</taxon>
        <taxon>Hypsizygus</taxon>
    </lineage>
</organism>
<name>A0A369JJ18_HYPMA</name>
<protein>
    <recommendedName>
        <fullName evidence="1">DUF7918 domain-containing protein</fullName>
    </recommendedName>
</protein>
<dbReference type="AlphaFoldDB" id="A0A369JJ18"/>
<comment type="caution">
    <text evidence="2">The sequence shown here is derived from an EMBL/GenBank/DDBJ whole genome shotgun (WGS) entry which is preliminary data.</text>
</comment>
<dbReference type="OrthoDB" id="3364132at2759"/>
<dbReference type="Proteomes" id="UP000076154">
    <property type="component" value="Unassembled WGS sequence"/>
</dbReference>
<dbReference type="STRING" id="39966.A0A369JJ18"/>
<dbReference type="PANTHER" id="PTHR36223:SF1">
    <property type="entry name" value="TRANSCRIPTION ELONGATION FACTOR EAF N-TERMINAL DOMAIN-CONTAINING PROTEIN"/>
    <property type="match status" value="1"/>
</dbReference>
<dbReference type="Pfam" id="PF25534">
    <property type="entry name" value="DUF7918"/>
    <property type="match status" value="1"/>
</dbReference>
<dbReference type="EMBL" id="LUEZ02000052">
    <property type="protein sequence ID" value="RDB22199.1"/>
    <property type="molecule type" value="Genomic_DNA"/>
</dbReference>
<evidence type="ECO:0000259" key="1">
    <source>
        <dbReference type="Pfam" id="PF25534"/>
    </source>
</evidence>
<evidence type="ECO:0000313" key="3">
    <source>
        <dbReference type="Proteomes" id="UP000076154"/>
    </source>
</evidence>
<accession>A0A369JJ18</accession>
<evidence type="ECO:0000313" key="2">
    <source>
        <dbReference type="EMBL" id="RDB22199.1"/>
    </source>
</evidence>
<gene>
    <name evidence="2" type="ORF">Hypma_010729</name>
</gene>
<feature type="domain" description="DUF7918" evidence="1">
    <location>
        <begin position="10"/>
        <end position="215"/>
    </location>
</feature>
<dbReference type="InterPro" id="IPR057678">
    <property type="entry name" value="DUF7918"/>
</dbReference>